<dbReference type="AlphaFoldDB" id="Q4JB09"/>
<dbReference type="KEGG" id="sai:Saci_0631"/>
<dbReference type="HOGENOM" id="CLU_2327366_0_0_2"/>
<organism evidence="1 2">
    <name type="scientific">Sulfolobus acidocaldarius (strain ATCC 33909 / DSM 639 / JCM 8929 / NBRC 15157 / NCIMB 11770)</name>
    <dbReference type="NCBI Taxonomy" id="330779"/>
    <lineage>
        <taxon>Archaea</taxon>
        <taxon>Thermoproteota</taxon>
        <taxon>Thermoprotei</taxon>
        <taxon>Sulfolobales</taxon>
        <taxon>Sulfolobaceae</taxon>
        <taxon>Sulfolobus</taxon>
    </lineage>
</organism>
<protein>
    <submittedName>
        <fullName evidence="1">Uncharacterized protein</fullName>
    </submittedName>
</protein>
<dbReference type="EMBL" id="CP000077">
    <property type="protein sequence ID" value="AAY80020.1"/>
    <property type="molecule type" value="Genomic_DNA"/>
</dbReference>
<evidence type="ECO:0000313" key="2">
    <source>
        <dbReference type="Proteomes" id="UP000001018"/>
    </source>
</evidence>
<name>Q4JB09_SULAC</name>
<dbReference type="eggNOG" id="arCOG07187">
    <property type="taxonomic scope" value="Archaea"/>
</dbReference>
<keyword evidence="2" id="KW-1185">Reference proteome</keyword>
<evidence type="ECO:0000313" key="1">
    <source>
        <dbReference type="EMBL" id="AAY80020.1"/>
    </source>
</evidence>
<reference evidence="1 2" key="1">
    <citation type="journal article" date="2005" name="J. Bacteriol.">
        <title>The genome of Sulfolobus acidocaldarius, a model organism of the Crenarchaeota.</title>
        <authorList>
            <person name="Chen L."/>
            <person name="Brugger K."/>
            <person name="Skovgaard M."/>
            <person name="Redder P."/>
            <person name="She Q."/>
            <person name="Torarinsson E."/>
            <person name="Greve B."/>
            <person name="Awayez M."/>
            <person name="Zibat A."/>
            <person name="Klenk H.-P."/>
            <person name="Garrett R.A."/>
        </authorList>
    </citation>
    <scope>NUCLEOTIDE SEQUENCE [LARGE SCALE GENOMIC DNA]</scope>
    <source>
        <strain evidence="2">ATCC 33909 / DSM 639 / JCM 8929 / NBRC 15157 / NCIMB 11770</strain>
    </source>
</reference>
<dbReference type="Proteomes" id="UP000001018">
    <property type="component" value="Chromosome"/>
</dbReference>
<proteinExistence type="predicted"/>
<sequence length="99" mass="11560">MVTEKTKEVSQLLIPDLKIRKTNKGKKGYVYLIQLPQRFNKLLRAGLYDITIVLNNGSEIPVGTKRVWIMNDRLWLTLPRALAKTWEQEKIVDLVIRQV</sequence>
<dbReference type="STRING" id="330779.Saci_0631"/>
<accession>Q4JB09</accession>
<gene>
    <name evidence="1" type="ordered locus">Saci_0631</name>
</gene>